<dbReference type="GO" id="GO:0016837">
    <property type="term" value="F:carbon-oxygen lyase activity, acting on polysaccharides"/>
    <property type="evidence" value="ECO:0007669"/>
    <property type="project" value="UniProtKB-ARBA"/>
</dbReference>
<feature type="domain" description="Polysaccharide lyase family 8 central" evidence="6">
    <location>
        <begin position="422"/>
        <end position="680"/>
    </location>
</feature>
<dbReference type="InterPro" id="IPR014718">
    <property type="entry name" value="GH-type_carb-bd"/>
</dbReference>
<evidence type="ECO:0000313" key="9">
    <source>
        <dbReference type="EMBL" id="QIZ07186.1"/>
    </source>
</evidence>
<dbReference type="CDD" id="cd01083">
    <property type="entry name" value="GAG_Lyase"/>
    <property type="match status" value="1"/>
</dbReference>
<protein>
    <submittedName>
        <fullName evidence="9">Polysaccharide lyase 8 family protein</fullName>
    </submittedName>
</protein>
<dbReference type="Pfam" id="PF08124">
    <property type="entry name" value="Lyase_8_N"/>
    <property type="match status" value="1"/>
</dbReference>
<evidence type="ECO:0000256" key="1">
    <source>
        <dbReference type="ARBA" id="ARBA00006699"/>
    </source>
</evidence>
<evidence type="ECO:0000259" key="6">
    <source>
        <dbReference type="Pfam" id="PF02278"/>
    </source>
</evidence>
<feature type="signal peptide" evidence="5">
    <location>
        <begin position="1"/>
        <end position="31"/>
    </location>
</feature>
<dbReference type="InterPro" id="IPR011013">
    <property type="entry name" value="Gal_mutarotase_sf_dom"/>
</dbReference>
<dbReference type="Pfam" id="PF02278">
    <property type="entry name" value="Lyase_8"/>
    <property type="match status" value="1"/>
</dbReference>
<evidence type="ECO:0000256" key="3">
    <source>
        <dbReference type="ARBA" id="ARBA00023239"/>
    </source>
</evidence>
<dbReference type="SUPFAM" id="SSF48230">
    <property type="entry name" value="Chondroitin AC/alginate lyase"/>
    <property type="match status" value="1"/>
</dbReference>
<keyword evidence="2 5" id="KW-0732">Signal</keyword>
<dbReference type="PANTHER" id="PTHR38481">
    <property type="entry name" value="HYALURONATE LYASE"/>
    <property type="match status" value="1"/>
</dbReference>
<keyword evidence="3 9" id="KW-0456">Lyase</keyword>
<feature type="active site" evidence="4">
    <location>
        <position position="284"/>
    </location>
</feature>
<gene>
    <name evidence="9" type="ORF">HFZ78_11075</name>
</gene>
<dbReference type="Gene3D" id="2.60.220.10">
    <property type="entry name" value="Polysaccharide lyase family 8-like, C-terminal"/>
    <property type="match status" value="1"/>
</dbReference>
<dbReference type="InterPro" id="IPR038970">
    <property type="entry name" value="Lyase_8"/>
</dbReference>
<evidence type="ECO:0000259" key="7">
    <source>
        <dbReference type="Pfam" id="PF02884"/>
    </source>
</evidence>
<dbReference type="InterPro" id="IPR004103">
    <property type="entry name" value="Lyase_8_C"/>
</dbReference>
<organism evidence="9 10">
    <name type="scientific">Priestia megaterium</name>
    <name type="common">Bacillus megaterium</name>
    <dbReference type="NCBI Taxonomy" id="1404"/>
    <lineage>
        <taxon>Bacteria</taxon>
        <taxon>Bacillati</taxon>
        <taxon>Bacillota</taxon>
        <taxon>Bacilli</taxon>
        <taxon>Bacillales</taxon>
        <taxon>Bacillaceae</taxon>
        <taxon>Priestia</taxon>
    </lineage>
</organism>
<dbReference type="Proteomes" id="UP000501868">
    <property type="component" value="Chromosome"/>
</dbReference>
<sequence>MPKQLKRKSMILLMVSMLLLSFISVKNIAQANTTDAEGGQSGTMDAFDQARARWFNKLTGNEQYNPNDPDINEYLLKLTNRVTNPENKGSWDTLNKTEGRTYLWENLVSTKNSAEITSAYNNLKDMALAYSIKGSSLYQNKALKVDLISALDWMYAYRYNEQKSEYGNWWDWEIGTPKRLNDIMVLLYDELAPTQLNNYISTIDQFDPNPKVRTYNNAIKETGANLLDKIFIANLRGVIGKNDEKVTQGHDALLNEYLYVDHGDGVYKDGSLVQHFNIAYTGSYGAVWLTRTADILYLLKDSKWPLPQVDNIYNWVSDTFEPVIYKGAVMDMVNGRSISRQYENDHDKGRTIILSLLNLANAAPQEKSTLIKRLVKVWIQTDTTFPNYTAGLSIYDINLVKSLMADSTIQPRGELLKNQVLAGMDRVVHLRPGFGFGISMFSDRISAFEYGNGENSKGWYTGIGMTSLYNNDLKQFKNDFWPTVDSFRLPGTTTDGSKGVLKDWNAYYNSRTWAGGSTMDGLYGSAGMDFSLANVTGSSLQGKKSWFMFDDEIVAFGSDIKCGDNRKVETIVENRQLRDAGDNQLTVNGETKPSSLGWSEPMENVKWAHLEGNVPNSDIGYYFPESARIDGLREARTGSWRDINNGGLTTPISRNYLSLAFNHGINPQDASYSYVLLPNKSKEEVEAFSQNPNVTILSNTKNVHSVKETTLGITAANFFAPGTADIITAENPSSVMVKEEKGELSLSVSDPTQKQDKVIIDLDKTGVSVISKDDTVNVLQTFPTIKVEINVAGSIGTTHVVKFQVDELKDIERLDQVIDFGNQSGWIKNEGIYNSLDSKVNQIQKHKDDSNLVNEGVKALENQVRAQFGNMLNPVFANFLLSKTMLLESHK</sequence>
<evidence type="ECO:0000259" key="8">
    <source>
        <dbReference type="Pfam" id="PF08124"/>
    </source>
</evidence>
<dbReference type="InterPro" id="IPR011071">
    <property type="entry name" value="Lyase_8-like_C"/>
</dbReference>
<name>A0A6H1P0V8_PRIMG</name>
<evidence type="ECO:0000313" key="10">
    <source>
        <dbReference type="Proteomes" id="UP000501868"/>
    </source>
</evidence>
<dbReference type="InterPro" id="IPR003159">
    <property type="entry name" value="Lyase_8_central_dom"/>
</dbReference>
<dbReference type="PANTHER" id="PTHR38481:SF1">
    <property type="entry name" value="HYALURONATE LYASE"/>
    <property type="match status" value="1"/>
</dbReference>
<dbReference type="GO" id="GO:0030246">
    <property type="term" value="F:carbohydrate binding"/>
    <property type="evidence" value="ECO:0007669"/>
    <property type="project" value="InterPro"/>
</dbReference>
<proteinExistence type="inferred from homology"/>
<evidence type="ECO:0000256" key="5">
    <source>
        <dbReference type="SAM" id="SignalP"/>
    </source>
</evidence>
<dbReference type="EMBL" id="CP051128">
    <property type="protein sequence ID" value="QIZ07186.1"/>
    <property type="molecule type" value="Genomic_DNA"/>
</dbReference>
<evidence type="ECO:0000256" key="2">
    <source>
        <dbReference type="ARBA" id="ARBA00022729"/>
    </source>
</evidence>
<evidence type="ECO:0000256" key="4">
    <source>
        <dbReference type="PIRSR" id="PIRSR638970-1"/>
    </source>
</evidence>
<dbReference type="GO" id="GO:0005576">
    <property type="term" value="C:extracellular region"/>
    <property type="evidence" value="ECO:0007669"/>
    <property type="project" value="InterPro"/>
</dbReference>
<dbReference type="Gene3D" id="1.50.10.100">
    <property type="entry name" value="Chondroitin AC/alginate lyase"/>
    <property type="match status" value="1"/>
</dbReference>
<dbReference type="InterPro" id="IPR008929">
    <property type="entry name" value="Chondroitin_lyas"/>
</dbReference>
<feature type="active site" evidence="4">
    <location>
        <position position="336"/>
    </location>
</feature>
<feature type="domain" description="Polysaccharide lyase family 8 C-terminal" evidence="7">
    <location>
        <begin position="695"/>
        <end position="758"/>
    </location>
</feature>
<feature type="domain" description="Polysaccharide lyase 8 N-terminal alpha-helical" evidence="8">
    <location>
        <begin position="54"/>
        <end position="376"/>
    </location>
</feature>
<dbReference type="GO" id="GO:0005975">
    <property type="term" value="P:carbohydrate metabolic process"/>
    <property type="evidence" value="ECO:0007669"/>
    <property type="project" value="InterPro"/>
</dbReference>
<dbReference type="Gene3D" id="2.70.98.10">
    <property type="match status" value="1"/>
</dbReference>
<comment type="similarity">
    <text evidence="1">Belongs to the polysaccharide lyase 8 family.</text>
</comment>
<accession>A0A6H1P0V8</accession>
<dbReference type="SUPFAM" id="SSF74650">
    <property type="entry name" value="Galactose mutarotase-like"/>
    <property type="match status" value="1"/>
</dbReference>
<reference evidence="9 10" key="2">
    <citation type="submission" date="2020-04" db="EMBL/GenBank/DDBJ databases">
        <authorList>
            <person name="Fomenkov A."/>
            <person name="Anton B.P."/>
            <person name="Roberts R.J."/>
        </authorList>
    </citation>
    <scope>NUCLEOTIDE SEQUENCE [LARGE SCALE GENOMIC DNA]</scope>
    <source>
        <strain evidence="9 10">S2</strain>
    </source>
</reference>
<dbReference type="InterPro" id="IPR012970">
    <property type="entry name" value="Lyase_8_alpha_N"/>
</dbReference>
<feature type="chain" id="PRO_5026003368" evidence="5">
    <location>
        <begin position="32"/>
        <end position="891"/>
    </location>
</feature>
<dbReference type="SUPFAM" id="SSF49863">
    <property type="entry name" value="Hyaluronate lyase-like, C-terminal domain"/>
    <property type="match status" value="1"/>
</dbReference>
<dbReference type="Pfam" id="PF02884">
    <property type="entry name" value="Lyase_8_C"/>
    <property type="match status" value="1"/>
</dbReference>
<feature type="active site" evidence="4">
    <location>
        <position position="275"/>
    </location>
</feature>
<dbReference type="AlphaFoldDB" id="A0A6H1P0V8"/>
<reference evidence="9 10" key="1">
    <citation type="submission" date="2020-04" db="EMBL/GenBank/DDBJ databases">
        <title>Genome-Wide Identification of 5-Methylcytosine Sites in Bacterial Genomes By High-Throughput Sequencing of MspJI Restriction Fragments.</title>
        <authorList>
            <person name="Wu V."/>
        </authorList>
    </citation>
    <scope>NUCLEOTIDE SEQUENCE [LARGE SCALE GENOMIC DNA]</scope>
    <source>
        <strain evidence="9 10">S2</strain>
    </source>
</reference>